<dbReference type="EMBL" id="BMQC01000022">
    <property type="protein sequence ID" value="GGK42511.1"/>
    <property type="molecule type" value="Genomic_DNA"/>
</dbReference>
<proteinExistence type="predicted"/>
<gene>
    <name evidence="2" type="ORF">GCM10010124_39180</name>
</gene>
<evidence type="ECO:0000313" key="2">
    <source>
        <dbReference type="EMBL" id="GGK42511.1"/>
    </source>
</evidence>
<keyword evidence="1" id="KW-0472">Membrane</keyword>
<reference evidence="2" key="1">
    <citation type="journal article" date="2014" name="Int. J. Syst. Evol. Microbiol.">
        <title>Complete genome sequence of Corynebacterium casei LMG S-19264T (=DSM 44701T), isolated from a smear-ripened cheese.</title>
        <authorList>
            <consortium name="US DOE Joint Genome Institute (JGI-PGF)"/>
            <person name="Walter F."/>
            <person name="Albersmeier A."/>
            <person name="Kalinowski J."/>
            <person name="Ruckert C."/>
        </authorList>
    </citation>
    <scope>NUCLEOTIDE SEQUENCE</scope>
    <source>
        <strain evidence="2">JCM 3091</strain>
    </source>
</reference>
<name>A0A8J3FJS6_9ACTN</name>
<dbReference type="Proteomes" id="UP000662200">
    <property type="component" value="Unassembled WGS sequence"/>
</dbReference>
<keyword evidence="3" id="KW-1185">Reference proteome</keyword>
<organism evidence="2 3">
    <name type="scientific">Pilimelia terevasa</name>
    <dbReference type="NCBI Taxonomy" id="53372"/>
    <lineage>
        <taxon>Bacteria</taxon>
        <taxon>Bacillati</taxon>
        <taxon>Actinomycetota</taxon>
        <taxon>Actinomycetes</taxon>
        <taxon>Micromonosporales</taxon>
        <taxon>Micromonosporaceae</taxon>
        <taxon>Pilimelia</taxon>
    </lineage>
</organism>
<feature type="transmembrane region" description="Helical" evidence="1">
    <location>
        <begin position="6"/>
        <end position="30"/>
    </location>
</feature>
<comment type="caution">
    <text evidence="2">The sequence shown here is derived from an EMBL/GenBank/DDBJ whole genome shotgun (WGS) entry which is preliminary data.</text>
</comment>
<keyword evidence="1" id="KW-0812">Transmembrane</keyword>
<protein>
    <submittedName>
        <fullName evidence="2">Uncharacterized protein</fullName>
    </submittedName>
</protein>
<keyword evidence="1" id="KW-1133">Transmembrane helix</keyword>
<sequence>MASAVNLWVLWGVCAVLGLVVLGLAAWSVLRRLGPLGAAVRALTARSAQAEALQAKVEALMVRVAEMEARAADGGRPGPRRGADAA</sequence>
<reference evidence="2" key="2">
    <citation type="submission" date="2020-09" db="EMBL/GenBank/DDBJ databases">
        <authorList>
            <person name="Sun Q."/>
            <person name="Ohkuma M."/>
        </authorList>
    </citation>
    <scope>NUCLEOTIDE SEQUENCE</scope>
    <source>
        <strain evidence="2">JCM 3091</strain>
    </source>
</reference>
<evidence type="ECO:0000256" key="1">
    <source>
        <dbReference type="SAM" id="Phobius"/>
    </source>
</evidence>
<dbReference type="AlphaFoldDB" id="A0A8J3FJS6"/>
<accession>A0A8J3FJS6</accession>
<evidence type="ECO:0000313" key="3">
    <source>
        <dbReference type="Proteomes" id="UP000662200"/>
    </source>
</evidence>